<reference evidence="9" key="1">
    <citation type="submission" date="2022-05" db="EMBL/GenBank/DDBJ databases">
        <authorList>
            <person name="Pankratov T."/>
        </authorList>
    </citation>
    <scope>NUCLEOTIDE SEQUENCE</scope>
    <source>
        <strain evidence="9">BP6-180914</strain>
    </source>
</reference>
<keyword evidence="5 8" id="KW-0812">Transmembrane</keyword>
<dbReference type="Pfam" id="PF03547">
    <property type="entry name" value="Mem_trans"/>
    <property type="match status" value="1"/>
</dbReference>
<feature type="transmembrane region" description="Helical" evidence="8">
    <location>
        <begin position="217"/>
        <end position="239"/>
    </location>
</feature>
<accession>A0AA42CLJ8</accession>
<evidence type="ECO:0000256" key="2">
    <source>
        <dbReference type="ARBA" id="ARBA00010145"/>
    </source>
</evidence>
<comment type="caution">
    <text evidence="9">The sequence shown here is derived from an EMBL/GenBank/DDBJ whole genome shotgun (WGS) entry which is preliminary data.</text>
</comment>
<keyword evidence="7 8" id="KW-0472">Membrane</keyword>
<feature type="transmembrane region" description="Helical" evidence="8">
    <location>
        <begin position="129"/>
        <end position="146"/>
    </location>
</feature>
<comment type="subcellular location">
    <subcellularLocation>
        <location evidence="1">Cell membrane</location>
        <topology evidence="1">Multi-pass membrane protein</topology>
    </subcellularLocation>
</comment>
<dbReference type="GO" id="GO:0055085">
    <property type="term" value="P:transmembrane transport"/>
    <property type="evidence" value="ECO:0007669"/>
    <property type="project" value="InterPro"/>
</dbReference>
<keyword evidence="3" id="KW-0813">Transport</keyword>
<evidence type="ECO:0000256" key="7">
    <source>
        <dbReference type="ARBA" id="ARBA00023136"/>
    </source>
</evidence>
<gene>
    <name evidence="9" type="ORF">M8523_27435</name>
</gene>
<feature type="transmembrane region" description="Helical" evidence="8">
    <location>
        <begin position="90"/>
        <end position="109"/>
    </location>
</feature>
<protein>
    <submittedName>
        <fullName evidence="9">AEC family transporter</fullName>
    </submittedName>
</protein>
<evidence type="ECO:0000256" key="1">
    <source>
        <dbReference type="ARBA" id="ARBA00004651"/>
    </source>
</evidence>
<sequence length="301" mass="31643">MANIVLLFLCLGIGMVLRTTRRVPDNAHVAINGFIIHVSLPALILGQIHKIALTPGLLSAAAMPWMLFAASCLAFFVLGRIRGSATATTGALILSAGLANTSFVGLPMIETFYGSSGLPTGIIIDQLGTYLVLSIFGIVIACLCSGKKVSAREVGTRIATFPPFIALVIALTLSGVDYPAWVTAVLHRLGDTLAPLALVSVGLQLRLDQFAGHRTSLGLGLAFKLIIGPAILAVIYLGLFRSTGEAAQVTLFEGAMGPQIGGAIVAVQYGLDPPLVTLMVGLGIMLSFVTLPCWWWILQHV</sequence>
<evidence type="ECO:0000256" key="8">
    <source>
        <dbReference type="SAM" id="Phobius"/>
    </source>
</evidence>
<dbReference type="RefSeq" id="WP_282588083.1">
    <property type="nucleotide sequence ID" value="NZ_JAMOIM010000031.1"/>
</dbReference>
<evidence type="ECO:0000256" key="3">
    <source>
        <dbReference type="ARBA" id="ARBA00022448"/>
    </source>
</evidence>
<dbReference type="InterPro" id="IPR038770">
    <property type="entry name" value="Na+/solute_symporter_sf"/>
</dbReference>
<keyword evidence="4" id="KW-1003">Cell membrane</keyword>
<name>A0AA42CLJ8_9HYPH</name>
<evidence type="ECO:0000313" key="9">
    <source>
        <dbReference type="EMBL" id="MCW6511704.1"/>
    </source>
</evidence>
<feature type="transmembrane region" description="Helical" evidence="8">
    <location>
        <begin position="275"/>
        <end position="298"/>
    </location>
</feature>
<dbReference type="EMBL" id="JAMOIM010000031">
    <property type="protein sequence ID" value="MCW6511704.1"/>
    <property type="molecule type" value="Genomic_DNA"/>
</dbReference>
<dbReference type="Proteomes" id="UP001165667">
    <property type="component" value="Unassembled WGS sequence"/>
</dbReference>
<dbReference type="PANTHER" id="PTHR36838:SF1">
    <property type="entry name" value="SLR1864 PROTEIN"/>
    <property type="match status" value="1"/>
</dbReference>
<evidence type="ECO:0000256" key="5">
    <source>
        <dbReference type="ARBA" id="ARBA00022692"/>
    </source>
</evidence>
<dbReference type="InterPro" id="IPR004776">
    <property type="entry name" value="Mem_transp_PIN-like"/>
</dbReference>
<feature type="transmembrane region" description="Helical" evidence="8">
    <location>
        <begin position="57"/>
        <end position="78"/>
    </location>
</feature>
<feature type="transmembrane region" description="Helical" evidence="8">
    <location>
        <begin position="158"/>
        <end position="176"/>
    </location>
</feature>
<evidence type="ECO:0000256" key="6">
    <source>
        <dbReference type="ARBA" id="ARBA00022989"/>
    </source>
</evidence>
<feature type="transmembrane region" description="Helical" evidence="8">
    <location>
        <begin position="251"/>
        <end position="269"/>
    </location>
</feature>
<dbReference type="PANTHER" id="PTHR36838">
    <property type="entry name" value="AUXIN EFFLUX CARRIER FAMILY PROTEIN"/>
    <property type="match status" value="1"/>
</dbReference>
<comment type="similarity">
    <text evidence="2">Belongs to the auxin efflux carrier (TC 2.A.69) family.</text>
</comment>
<proteinExistence type="inferred from homology"/>
<dbReference type="Gene3D" id="1.20.1530.20">
    <property type="match status" value="1"/>
</dbReference>
<keyword evidence="10" id="KW-1185">Reference proteome</keyword>
<dbReference type="GO" id="GO:0005886">
    <property type="term" value="C:plasma membrane"/>
    <property type="evidence" value="ECO:0007669"/>
    <property type="project" value="UniProtKB-SubCell"/>
</dbReference>
<organism evidence="9 10">
    <name type="scientific">Lichenifustis flavocetrariae</name>
    <dbReference type="NCBI Taxonomy" id="2949735"/>
    <lineage>
        <taxon>Bacteria</taxon>
        <taxon>Pseudomonadati</taxon>
        <taxon>Pseudomonadota</taxon>
        <taxon>Alphaproteobacteria</taxon>
        <taxon>Hyphomicrobiales</taxon>
        <taxon>Lichenihabitantaceae</taxon>
        <taxon>Lichenifustis</taxon>
    </lineage>
</organism>
<keyword evidence="6 8" id="KW-1133">Transmembrane helix</keyword>
<evidence type="ECO:0000256" key="4">
    <source>
        <dbReference type="ARBA" id="ARBA00022475"/>
    </source>
</evidence>
<dbReference type="AlphaFoldDB" id="A0AA42CLJ8"/>
<evidence type="ECO:0000313" key="10">
    <source>
        <dbReference type="Proteomes" id="UP001165667"/>
    </source>
</evidence>